<proteinExistence type="predicted"/>
<comment type="caution">
    <text evidence="1">The sequence shown here is derived from an EMBL/GenBank/DDBJ whole genome shotgun (WGS) entry which is preliminary data.</text>
</comment>
<evidence type="ECO:0000313" key="1">
    <source>
        <dbReference type="EMBL" id="KAJ7989847.1"/>
    </source>
</evidence>
<protein>
    <submittedName>
        <fullName evidence="1">Uncharacterized protein</fullName>
    </submittedName>
</protein>
<keyword evidence="2" id="KW-1185">Reference proteome</keyword>
<sequence length="98" mass="10960">MPSIPQIAEAEYDADQRCVAVSDGTTIHPVHTSREAEMEASKETDRDEVGETRQADRPRRSEPASICSSFPSADPQLFALSQAFLFEGLALWFCWIWA</sequence>
<evidence type="ECO:0000313" key="2">
    <source>
        <dbReference type="Proteomes" id="UP001157502"/>
    </source>
</evidence>
<dbReference type="EMBL" id="CM055756">
    <property type="protein sequence ID" value="KAJ7989847.1"/>
    <property type="molecule type" value="Genomic_DNA"/>
</dbReference>
<accession>A0ACC2FES0</accession>
<reference evidence="1" key="1">
    <citation type="submission" date="2021-05" db="EMBL/GenBank/DDBJ databases">
        <authorList>
            <person name="Pan Q."/>
            <person name="Jouanno E."/>
            <person name="Zahm M."/>
            <person name="Klopp C."/>
            <person name="Cabau C."/>
            <person name="Louis A."/>
            <person name="Berthelot C."/>
            <person name="Parey E."/>
            <person name="Roest Crollius H."/>
            <person name="Montfort J."/>
            <person name="Robinson-Rechavi M."/>
            <person name="Bouchez O."/>
            <person name="Lampietro C."/>
            <person name="Lopez Roques C."/>
            <person name="Donnadieu C."/>
            <person name="Postlethwait J."/>
            <person name="Bobe J."/>
            <person name="Dillon D."/>
            <person name="Chandos A."/>
            <person name="von Hippel F."/>
            <person name="Guiguen Y."/>
        </authorList>
    </citation>
    <scope>NUCLEOTIDE SEQUENCE</scope>
    <source>
        <strain evidence="1">YG-Jan2019</strain>
    </source>
</reference>
<dbReference type="Proteomes" id="UP001157502">
    <property type="component" value="Chromosome 29"/>
</dbReference>
<name>A0ACC2FES0_DALPE</name>
<organism evidence="1 2">
    <name type="scientific">Dallia pectoralis</name>
    <name type="common">Alaska blackfish</name>
    <dbReference type="NCBI Taxonomy" id="75939"/>
    <lineage>
        <taxon>Eukaryota</taxon>
        <taxon>Metazoa</taxon>
        <taxon>Chordata</taxon>
        <taxon>Craniata</taxon>
        <taxon>Vertebrata</taxon>
        <taxon>Euteleostomi</taxon>
        <taxon>Actinopterygii</taxon>
        <taxon>Neopterygii</taxon>
        <taxon>Teleostei</taxon>
        <taxon>Protacanthopterygii</taxon>
        <taxon>Esociformes</taxon>
        <taxon>Umbridae</taxon>
        <taxon>Dallia</taxon>
    </lineage>
</organism>
<gene>
    <name evidence="1" type="ORF">DPEC_G00308730</name>
</gene>